<comment type="caution">
    <text evidence="6">The sequence shown here is derived from an EMBL/GenBank/DDBJ whole genome shotgun (WGS) entry which is preliminary data.</text>
</comment>
<keyword evidence="3" id="KW-1015">Disulfide bond</keyword>
<keyword evidence="2" id="KW-0964">Secreted</keyword>
<evidence type="ECO:0000313" key="7">
    <source>
        <dbReference type="Proteomes" id="UP000826234"/>
    </source>
</evidence>
<dbReference type="PANTHER" id="PTHR20914">
    <property type="entry name" value="LY6/PLAUR DOMAIN-CONTAINING PROTEIN 8"/>
    <property type="match status" value="1"/>
</dbReference>
<evidence type="ECO:0000256" key="2">
    <source>
        <dbReference type="ARBA" id="ARBA00022525"/>
    </source>
</evidence>
<feature type="signal peptide" evidence="4">
    <location>
        <begin position="1"/>
        <end position="24"/>
    </location>
</feature>
<protein>
    <recommendedName>
        <fullName evidence="5">UPAR/Ly6 domain-containing protein</fullName>
    </recommendedName>
</protein>
<evidence type="ECO:0000256" key="3">
    <source>
        <dbReference type="ARBA" id="ARBA00023157"/>
    </source>
</evidence>
<dbReference type="Pfam" id="PF00021">
    <property type="entry name" value="UPAR_LY6"/>
    <property type="match status" value="1"/>
</dbReference>
<keyword evidence="7" id="KW-1185">Reference proteome</keyword>
<keyword evidence="4" id="KW-0732">Signal</keyword>
<feature type="domain" description="UPAR/Ly6" evidence="5">
    <location>
        <begin position="69"/>
        <end position="133"/>
    </location>
</feature>
<dbReference type="EMBL" id="JAIPUX010000035">
    <property type="protein sequence ID" value="KAH0631436.1"/>
    <property type="molecule type" value="Genomic_DNA"/>
</dbReference>
<accession>A0ABQ7TPS3</accession>
<proteinExistence type="predicted"/>
<sequence length="173" mass="18255">MSTGIMQLCLGIYLLATCIALGVSLECEECIGFGKNCHGDEITCPPEKDTCAIISTESMVPHRNTTLNGKKCPACYAVGGECKDEITECAGNENFCFAMSGTTSMGNFNTKVHLKGCANEAACYEMDSGGVSAVGMNIISEAQCVSGATARTSSFFGVLYPVLTGVLFMKFFV</sequence>
<dbReference type="InterPro" id="IPR045860">
    <property type="entry name" value="Snake_toxin-like_sf"/>
</dbReference>
<dbReference type="Proteomes" id="UP000826234">
    <property type="component" value="Unassembled WGS sequence"/>
</dbReference>
<dbReference type="CDD" id="cd23572">
    <property type="entry name" value="TFP_LU_ECD_PINLYP_rpt2"/>
    <property type="match status" value="1"/>
</dbReference>
<dbReference type="InterPro" id="IPR016054">
    <property type="entry name" value="LY6_UPA_recep-like"/>
</dbReference>
<reference evidence="6 7" key="1">
    <citation type="journal article" date="2022" name="Gigascience">
        <title>A chromosome-level genome assembly and annotation of the desert horned lizard, Phrynosoma platyrhinos, provides insight into chromosomal rearrangements among reptiles.</title>
        <authorList>
            <person name="Koochekian N."/>
            <person name="Ascanio A."/>
            <person name="Farleigh K."/>
            <person name="Card D.C."/>
            <person name="Schield D.R."/>
            <person name="Castoe T.A."/>
            <person name="Jezkova T."/>
        </authorList>
    </citation>
    <scope>NUCLEOTIDE SEQUENCE [LARGE SCALE GENOMIC DNA]</scope>
    <source>
        <strain evidence="6">NK-2021</strain>
    </source>
</reference>
<evidence type="ECO:0000259" key="5">
    <source>
        <dbReference type="Pfam" id="PF00021"/>
    </source>
</evidence>
<dbReference type="InterPro" id="IPR050918">
    <property type="entry name" value="CNF-like_PLA2_Inhibitor"/>
</dbReference>
<name>A0ABQ7TPS3_PHRPL</name>
<evidence type="ECO:0000256" key="4">
    <source>
        <dbReference type="SAM" id="SignalP"/>
    </source>
</evidence>
<dbReference type="PANTHER" id="PTHR20914:SF30">
    <property type="entry name" value="LY6_PLAUR DOMAIN CONTAINING 9"/>
    <property type="match status" value="1"/>
</dbReference>
<evidence type="ECO:0000313" key="6">
    <source>
        <dbReference type="EMBL" id="KAH0631436.1"/>
    </source>
</evidence>
<feature type="chain" id="PRO_5045671213" description="UPAR/Ly6 domain-containing protein" evidence="4">
    <location>
        <begin position="25"/>
        <end position="173"/>
    </location>
</feature>
<evidence type="ECO:0000256" key="1">
    <source>
        <dbReference type="ARBA" id="ARBA00004613"/>
    </source>
</evidence>
<comment type="subcellular location">
    <subcellularLocation>
        <location evidence="1">Secreted</location>
    </subcellularLocation>
</comment>
<dbReference type="Gene3D" id="2.10.60.10">
    <property type="entry name" value="CD59"/>
    <property type="match status" value="1"/>
</dbReference>
<dbReference type="SUPFAM" id="SSF57302">
    <property type="entry name" value="Snake toxin-like"/>
    <property type="match status" value="1"/>
</dbReference>
<gene>
    <name evidence="6" type="ORF">JD844_005762</name>
</gene>
<organism evidence="6 7">
    <name type="scientific">Phrynosoma platyrhinos</name>
    <name type="common">Desert horned lizard</name>
    <dbReference type="NCBI Taxonomy" id="52577"/>
    <lineage>
        <taxon>Eukaryota</taxon>
        <taxon>Metazoa</taxon>
        <taxon>Chordata</taxon>
        <taxon>Craniata</taxon>
        <taxon>Vertebrata</taxon>
        <taxon>Euteleostomi</taxon>
        <taxon>Lepidosauria</taxon>
        <taxon>Squamata</taxon>
        <taxon>Bifurcata</taxon>
        <taxon>Unidentata</taxon>
        <taxon>Episquamata</taxon>
        <taxon>Toxicofera</taxon>
        <taxon>Iguania</taxon>
        <taxon>Phrynosomatidae</taxon>
        <taxon>Phrynosomatinae</taxon>
        <taxon>Phrynosoma</taxon>
    </lineage>
</organism>